<dbReference type="EC" id="2.7.1.180" evidence="1 10"/>
<dbReference type="SUPFAM" id="SSF143631">
    <property type="entry name" value="ApbE-like"/>
    <property type="match status" value="1"/>
</dbReference>
<dbReference type="PANTHER" id="PTHR30040:SF2">
    <property type="entry name" value="FAD:PROTEIN FMN TRANSFERASE"/>
    <property type="match status" value="1"/>
</dbReference>
<sequence>MPALSRRRFLTIAACAGALGTRASAAAPEVTQWHATALGARTTLSLAHPDARIIAARVFTELDRLEGIFSLYRADSALSRLNRDGALSAPPFELLECLSLCNRVHNASGGLFDPTVQPLWQAYARHYTNDAPNPEDIEQARKLTGWQGVTFDSSAVHFATPGMAITLNGIAQGYIADRIADMLARDGLRDIMVDTGELRALGGHPQGGGWPVRLHTVEGAETGTAHLRDMAMATSSPMGTRFDPGNPAGHILNPRTGTPSQAEWSLISVTGPDAALADGLSTAMCLMDRPAITATLAQFDGMRLAHLS</sequence>
<organism evidence="13 14">
    <name type="scientific">Roseovarius pacificus</name>
    <dbReference type="NCBI Taxonomy" id="337701"/>
    <lineage>
        <taxon>Bacteria</taxon>
        <taxon>Pseudomonadati</taxon>
        <taxon>Pseudomonadota</taxon>
        <taxon>Alphaproteobacteria</taxon>
        <taxon>Rhodobacterales</taxon>
        <taxon>Roseobacteraceae</taxon>
        <taxon>Roseovarius</taxon>
    </lineage>
</organism>
<dbReference type="InterPro" id="IPR006311">
    <property type="entry name" value="TAT_signal"/>
</dbReference>
<feature type="chain" id="PRO_5039953987" description="FAD:protein FMN transferase" evidence="12">
    <location>
        <begin position="26"/>
        <end position="308"/>
    </location>
</feature>
<keyword evidence="14" id="KW-1185">Reference proteome</keyword>
<keyword evidence="6 10" id="KW-0274">FAD</keyword>
<keyword evidence="12" id="KW-0732">Signal</keyword>
<dbReference type="RefSeq" id="WP_229709523.1">
    <property type="nucleotide sequence ID" value="NZ_BMLR01000004.1"/>
</dbReference>
<evidence type="ECO:0000256" key="7">
    <source>
        <dbReference type="ARBA" id="ARBA00022842"/>
    </source>
</evidence>
<keyword evidence="5 10" id="KW-0479">Metal-binding</keyword>
<dbReference type="PIRSF" id="PIRSF006268">
    <property type="entry name" value="ApbE"/>
    <property type="match status" value="1"/>
</dbReference>
<evidence type="ECO:0000256" key="5">
    <source>
        <dbReference type="ARBA" id="ARBA00022723"/>
    </source>
</evidence>
<dbReference type="GO" id="GO:0046872">
    <property type="term" value="F:metal ion binding"/>
    <property type="evidence" value="ECO:0007669"/>
    <property type="project" value="UniProtKB-UniRule"/>
</dbReference>
<dbReference type="Pfam" id="PF02424">
    <property type="entry name" value="ApbE"/>
    <property type="match status" value="1"/>
</dbReference>
<reference evidence="13 14" key="1">
    <citation type="submission" date="2016-11" db="EMBL/GenBank/DDBJ databases">
        <authorList>
            <person name="Jaros S."/>
            <person name="Januszkiewicz K."/>
            <person name="Wedrychowicz H."/>
        </authorList>
    </citation>
    <scope>NUCLEOTIDE SEQUENCE [LARGE SCALE GENOMIC DNA]</scope>
    <source>
        <strain evidence="13 14">DSM 29589</strain>
    </source>
</reference>
<name>A0A1M7BXN5_9RHOB</name>
<evidence type="ECO:0000256" key="4">
    <source>
        <dbReference type="ARBA" id="ARBA00022679"/>
    </source>
</evidence>
<keyword evidence="3 10" id="KW-0285">Flavoprotein</keyword>
<evidence type="ECO:0000256" key="12">
    <source>
        <dbReference type="SAM" id="SignalP"/>
    </source>
</evidence>
<evidence type="ECO:0000256" key="1">
    <source>
        <dbReference type="ARBA" id="ARBA00011955"/>
    </source>
</evidence>
<dbReference type="InterPro" id="IPR024932">
    <property type="entry name" value="ApbE"/>
</dbReference>
<evidence type="ECO:0000313" key="14">
    <source>
        <dbReference type="Proteomes" id="UP000183974"/>
    </source>
</evidence>
<dbReference type="EMBL" id="FRBR01000004">
    <property type="protein sequence ID" value="SHL59653.1"/>
    <property type="molecule type" value="Genomic_DNA"/>
</dbReference>
<evidence type="ECO:0000256" key="6">
    <source>
        <dbReference type="ARBA" id="ARBA00022827"/>
    </source>
</evidence>
<evidence type="ECO:0000256" key="9">
    <source>
        <dbReference type="ARBA" id="ARBA00048540"/>
    </source>
</evidence>
<evidence type="ECO:0000313" key="13">
    <source>
        <dbReference type="EMBL" id="SHL59653.1"/>
    </source>
</evidence>
<accession>A0A1M7BXN5</accession>
<dbReference type="AlphaFoldDB" id="A0A1M7BXN5"/>
<evidence type="ECO:0000256" key="11">
    <source>
        <dbReference type="PIRSR" id="PIRSR006268-2"/>
    </source>
</evidence>
<keyword evidence="7 10" id="KW-0460">Magnesium</keyword>
<feature type="binding site" evidence="11">
    <location>
        <position position="169"/>
    </location>
    <ligand>
        <name>Mg(2+)</name>
        <dbReference type="ChEBI" id="CHEBI:18420"/>
    </ligand>
</feature>
<evidence type="ECO:0000256" key="10">
    <source>
        <dbReference type="PIRNR" id="PIRNR006268"/>
    </source>
</evidence>
<dbReference type="Gene3D" id="3.10.520.10">
    <property type="entry name" value="ApbE-like domains"/>
    <property type="match status" value="1"/>
</dbReference>
<evidence type="ECO:0000256" key="2">
    <source>
        <dbReference type="ARBA" id="ARBA00016337"/>
    </source>
</evidence>
<proteinExistence type="inferred from homology"/>
<keyword evidence="4 10" id="KW-0808">Transferase</keyword>
<protein>
    <recommendedName>
        <fullName evidence="2 10">FAD:protein FMN transferase</fullName>
        <ecNumber evidence="1 10">2.7.1.180</ecNumber>
    </recommendedName>
    <alternativeName>
        <fullName evidence="8 10">Flavin transferase</fullName>
    </alternativeName>
</protein>
<feature type="signal peptide" evidence="12">
    <location>
        <begin position="1"/>
        <end position="25"/>
    </location>
</feature>
<comment type="cofactor">
    <cofactor evidence="11">
        <name>Mg(2+)</name>
        <dbReference type="ChEBI" id="CHEBI:18420"/>
    </cofactor>
    <cofactor evidence="11">
        <name>Mn(2+)</name>
        <dbReference type="ChEBI" id="CHEBI:29035"/>
    </cofactor>
    <text evidence="11">Magnesium. Can also use manganese.</text>
</comment>
<dbReference type="STRING" id="337701.SAMN05444398_10429"/>
<dbReference type="Proteomes" id="UP000183974">
    <property type="component" value="Unassembled WGS sequence"/>
</dbReference>
<dbReference type="PANTHER" id="PTHR30040">
    <property type="entry name" value="THIAMINE BIOSYNTHESIS LIPOPROTEIN APBE"/>
    <property type="match status" value="1"/>
</dbReference>
<gene>
    <name evidence="13" type="ORF">SAMN05444398_10429</name>
</gene>
<feature type="binding site" evidence="11">
    <location>
        <position position="278"/>
    </location>
    <ligand>
        <name>Mg(2+)</name>
        <dbReference type="ChEBI" id="CHEBI:18420"/>
    </ligand>
</feature>
<dbReference type="InterPro" id="IPR003374">
    <property type="entry name" value="ApbE-like_sf"/>
</dbReference>
<evidence type="ECO:0000256" key="3">
    <source>
        <dbReference type="ARBA" id="ARBA00022630"/>
    </source>
</evidence>
<feature type="binding site" evidence="11">
    <location>
        <position position="282"/>
    </location>
    <ligand>
        <name>Mg(2+)</name>
        <dbReference type="ChEBI" id="CHEBI:18420"/>
    </ligand>
</feature>
<comment type="catalytic activity">
    <reaction evidence="9 10">
        <text>L-threonyl-[protein] + FAD = FMN-L-threonyl-[protein] + AMP + H(+)</text>
        <dbReference type="Rhea" id="RHEA:36847"/>
        <dbReference type="Rhea" id="RHEA-COMP:11060"/>
        <dbReference type="Rhea" id="RHEA-COMP:11061"/>
        <dbReference type="ChEBI" id="CHEBI:15378"/>
        <dbReference type="ChEBI" id="CHEBI:30013"/>
        <dbReference type="ChEBI" id="CHEBI:57692"/>
        <dbReference type="ChEBI" id="CHEBI:74257"/>
        <dbReference type="ChEBI" id="CHEBI:456215"/>
        <dbReference type="EC" id="2.7.1.180"/>
    </reaction>
</comment>
<dbReference type="GO" id="GO:0016740">
    <property type="term" value="F:transferase activity"/>
    <property type="evidence" value="ECO:0007669"/>
    <property type="project" value="UniProtKB-UniRule"/>
</dbReference>
<keyword evidence="13" id="KW-0449">Lipoprotein</keyword>
<evidence type="ECO:0000256" key="8">
    <source>
        <dbReference type="ARBA" id="ARBA00031306"/>
    </source>
</evidence>
<dbReference type="PROSITE" id="PS51318">
    <property type="entry name" value="TAT"/>
    <property type="match status" value="1"/>
</dbReference>
<comment type="similarity">
    <text evidence="10">Belongs to the ApbE family.</text>
</comment>